<evidence type="ECO:0000313" key="1">
    <source>
        <dbReference type="EMBL" id="TPW32576.1"/>
    </source>
</evidence>
<organism evidence="1 2">
    <name type="scientific">Martelella alba</name>
    <dbReference type="NCBI Taxonomy" id="2590451"/>
    <lineage>
        <taxon>Bacteria</taxon>
        <taxon>Pseudomonadati</taxon>
        <taxon>Pseudomonadota</taxon>
        <taxon>Alphaproteobacteria</taxon>
        <taxon>Hyphomicrobiales</taxon>
        <taxon>Aurantimonadaceae</taxon>
        <taxon>Martelella</taxon>
    </lineage>
</organism>
<reference evidence="1 2" key="1">
    <citation type="submission" date="2019-06" db="EMBL/GenBank/DDBJ databases">
        <authorList>
            <person name="Li M."/>
        </authorList>
    </citation>
    <scope>NUCLEOTIDE SEQUENCE [LARGE SCALE GENOMIC DNA]</scope>
    <source>
        <strain evidence="1 2">BGMRC2036</strain>
    </source>
</reference>
<gene>
    <name evidence="1" type="ORF">FJU08_06190</name>
</gene>
<name>A0A506UG10_9HYPH</name>
<sequence length="81" mass="8823">MTDNATKTTFRFSGRLSPQSFRALAENRAARLALQIDILTLDERAAEIRVHGPEALIGAFEMALSLGPYDCMILDIATSPA</sequence>
<proteinExistence type="predicted"/>
<dbReference type="InterPro" id="IPR036046">
    <property type="entry name" value="Acylphosphatase-like_dom_sf"/>
</dbReference>
<dbReference type="OrthoDB" id="7774747at2"/>
<evidence type="ECO:0000313" key="2">
    <source>
        <dbReference type="Proteomes" id="UP000318801"/>
    </source>
</evidence>
<keyword evidence="2" id="KW-1185">Reference proteome</keyword>
<dbReference type="Proteomes" id="UP000318801">
    <property type="component" value="Unassembled WGS sequence"/>
</dbReference>
<comment type="caution">
    <text evidence="1">The sequence shown here is derived from an EMBL/GenBank/DDBJ whole genome shotgun (WGS) entry which is preliminary data.</text>
</comment>
<accession>A0A506UG10</accession>
<dbReference type="SUPFAM" id="SSF54975">
    <property type="entry name" value="Acylphosphatase/BLUF domain-like"/>
    <property type="match status" value="1"/>
</dbReference>
<dbReference type="EMBL" id="VHLG01000002">
    <property type="protein sequence ID" value="TPW32576.1"/>
    <property type="molecule type" value="Genomic_DNA"/>
</dbReference>
<dbReference type="AlphaFoldDB" id="A0A506UG10"/>
<evidence type="ECO:0008006" key="3">
    <source>
        <dbReference type="Google" id="ProtNLM"/>
    </source>
</evidence>
<protein>
    <recommendedName>
        <fullName evidence="3">Acylphosphatase</fullName>
    </recommendedName>
</protein>
<dbReference type="RefSeq" id="WP_141148085.1">
    <property type="nucleotide sequence ID" value="NZ_VHLG01000002.1"/>
</dbReference>